<dbReference type="SUPFAM" id="SSF48179">
    <property type="entry name" value="6-phosphogluconate dehydrogenase C-terminal domain-like"/>
    <property type="match status" value="1"/>
</dbReference>
<dbReference type="PROSITE" id="PS51851">
    <property type="entry name" value="KARI_C"/>
    <property type="match status" value="1"/>
</dbReference>
<organism evidence="6 7">
    <name type="scientific">Malus domestica</name>
    <name type="common">Apple</name>
    <name type="synonym">Pyrus malus</name>
    <dbReference type="NCBI Taxonomy" id="3750"/>
    <lineage>
        <taxon>Eukaryota</taxon>
        <taxon>Viridiplantae</taxon>
        <taxon>Streptophyta</taxon>
        <taxon>Embryophyta</taxon>
        <taxon>Tracheophyta</taxon>
        <taxon>Spermatophyta</taxon>
        <taxon>Magnoliopsida</taxon>
        <taxon>eudicotyledons</taxon>
        <taxon>Gunneridae</taxon>
        <taxon>Pentapetalae</taxon>
        <taxon>rosids</taxon>
        <taxon>fabids</taxon>
        <taxon>Rosales</taxon>
        <taxon>Rosaceae</taxon>
        <taxon>Amygdaloideae</taxon>
        <taxon>Maleae</taxon>
        <taxon>Malus</taxon>
    </lineage>
</organism>
<evidence type="ECO:0000256" key="4">
    <source>
        <dbReference type="PROSITE-ProRule" id="PRU01198"/>
    </source>
</evidence>
<proteinExistence type="inferred from homology"/>
<keyword evidence="4" id="KW-0028">Amino-acid biosynthesis</keyword>
<dbReference type="AlphaFoldDB" id="A0A498HIK1"/>
<dbReference type="Gene3D" id="1.10.1040.10">
    <property type="entry name" value="N-(1-d-carboxylethyl)-l-norvaline Dehydrogenase, domain 2"/>
    <property type="match status" value="1"/>
</dbReference>
<name>A0A498HIK1_MALDO</name>
<dbReference type="InterPro" id="IPR008927">
    <property type="entry name" value="6-PGluconate_DH-like_C_sf"/>
</dbReference>
<dbReference type="InterPro" id="IPR000506">
    <property type="entry name" value="KARI_C"/>
</dbReference>
<dbReference type="UniPathway" id="UPA00049">
    <property type="reaction ID" value="UER00060"/>
</dbReference>
<dbReference type="GO" id="GO:0004455">
    <property type="term" value="F:ketol-acid reductoisomerase activity"/>
    <property type="evidence" value="ECO:0007669"/>
    <property type="project" value="UniProtKB-UniRule"/>
</dbReference>
<evidence type="ECO:0000259" key="5">
    <source>
        <dbReference type="PROSITE" id="PS51851"/>
    </source>
</evidence>
<evidence type="ECO:0000256" key="2">
    <source>
        <dbReference type="ARBA" id="ARBA00030209"/>
    </source>
</evidence>
<comment type="cofactor">
    <cofactor evidence="1">
        <name>Mg(2+)</name>
        <dbReference type="ChEBI" id="CHEBI:18420"/>
    </cofactor>
</comment>
<dbReference type="GO" id="GO:0009097">
    <property type="term" value="P:isoleucine biosynthetic process"/>
    <property type="evidence" value="ECO:0007669"/>
    <property type="project" value="UniProtKB-UniRule"/>
</dbReference>
<feature type="domain" description="KARI C-terminal knotted" evidence="5">
    <location>
        <begin position="1"/>
        <end position="108"/>
    </location>
</feature>
<gene>
    <name evidence="6" type="ORF">DVH24_031096</name>
</gene>
<keyword evidence="4" id="KW-0560">Oxidoreductase</keyword>
<evidence type="ECO:0000256" key="1">
    <source>
        <dbReference type="ARBA" id="ARBA00001946"/>
    </source>
</evidence>
<dbReference type="STRING" id="3750.A0A498HIK1"/>
<comment type="similarity">
    <text evidence="4">Belongs to the ketol-acid reductoisomerase family.</text>
</comment>
<dbReference type="InterPro" id="IPR013328">
    <property type="entry name" value="6PGD_dom2"/>
</dbReference>
<comment type="caution">
    <text evidence="4">Lacks conserved residue(s) required for the propagation of feature annotation.</text>
</comment>
<keyword evidence="4" id="KW-0460">Magnesium</keyword>
<feature type="binding site" evidence="4">
    <location>
        <position position="56"/>
    </location>
    <ligand>
        <name>substrate</name>
    </ligand>
</feature>
<accession>A0A498HIK1</accession>
<reference evidence="6 7" key="1">
    <citation type="submission" date="2018-10" db="EMBL/GenBank/DDBJ databases">
        <title>A high-quality apple genome assembly.</title>
        <authorList>
            <person name="Hu J."/>
        </authorList>
    </citation>
    <scope>NUCLEOTIDE SEQUENCE [LARGE SCALE GENOMIC DNA]</scope>
    <source>
        <strain evidence="7">cv. HFTH1</strain>
        <tissue evidence="6">Young leaf</tissue>
    </source>
</reference>
<protein>
    <recommendedName>
        <fullName evidence="3">Acetohydroxy-acid reductoisomerase</fullName>
    </recommendedName>
    <alternativeName>
        <fullName evidence="2">Alpha-keto-beta-hydroxylacyl reductoisomerase</fullName>
    </alternativeName>
</protein>
<feature type="binding site" evidence="4">
    <location>
        <position position="34"/>
    </location>
    <ligand>
        <name>Mg(2+)</name>
        <dbReference type="ChEBI" id="CHEBI:18420"/>
        <label>2</label>
    </ligand>
</feature>
<dbReference type="GO" id="GO:0009099">
    <property type="term" value="P:L-valine biosynthetic process"/>
    <property type="evidence" value="ECO:0007669"/>
    <property type="project" value="UniProtKB-UniRule"/>
</dbReference>
<feature type="binding site" evidence="4">
    <location>
        <position position="30"/>
    </location>
    <ligand>
        <name>Mg(2+)</name>
        <dbReference type="ChEBI" id="CHEBI:18420"/>
        <label>2</label>
    </ligand>
</feature>
<dbReference type="EMBL" id="RDQH01000343">
    <property type="protein sequence ID" value="RXH68763.1"/>
    <property type="molecule type" value="Genomic_DNA"/>
</dbReference>
<dbReference type="UniPathway" id="UPA00047">
    <property type="reaction ID" value="UER00056"/>
</dbReference>
<keyword evidence="4" id="KW-0100">Branched-chain amino acid biosynthesis</keyword>
<dbReference type="Proteomes" id="UP000290289">
    <property type="component" value="Chromosome 17"/>
</dbReference>
<evidence type="ECO:0000256" key="3">
    <source>
        <dbReference type="ARBA" id="ARBA00030593"/>
    </source>
</evidence>
<evidence type="ECO:0000313" key="6">
    <source>
        <dbReference type="EMBL" id="RXH68763.1"/>
    </source>
</evidence>
<comment type="caution">
    <text evidence="6">The sequence shown here is derived from an EMBL/GenBank/DDBJ whole genome shotgun (WGS) entry which is preliminary data.</text>
</comment>
<dbReference type="GO" id="GO:0046872">
    <property type="term" value="F:metal ion binding"/>
    <property type="evidence" value="ECO:0007669"/>
    <property type="project" value="UniProtKB-UniRule"/>
</dbReference>
<sequence>MAFIAISVPQKMISVHYPKKGHSCSEIINESVIESVDSLNPLMHARGVSFMADNCSTTARLGSRKWAPQFDYILTQQALVYVDNDALINRGSRILFPLFFLPLLFERL</sequence>
<evidence type="ECO:0000313" key="7">
    <source>
        <dbReference type="Proteomes" id="UP000290289"/>
    </source>
</evidence>
<keyword evidence="7" id="KW-1185">Reference proteome</keyword>
<keyword evidence="4" id="KW-0479">Metal-binding</keyword>